<evidence type="ECO:0000256" key="3">
    <source>
        <dbReference type="ARBA" id="ARBA00023163"/>
    </source>
</evidence>
<feature type="domain" description="HTH tetR-type" evidence="5">
    <location>
        <begin position="5"/>
        <end position="65"/>
    </location>
</feature>
<dbReference type="PANTHER" id="PTHR47506">
    <property type="entry name" value="TRANSCRIPTIONAL REGULATORY PROTEIN"/>
    <property type="match status" value="1"/>
</dbReference>
<dbReference type="InterPro" id="IPR011075">
    <property type="entry name" value="TetR_C"/>
</dbReference>
<dbReference type="GO" id="GO:0003677">
    <property type="term" value="F:DNA binding"/>
    <property type="evidence" value="ECO:0007669"/>
    <property type="project" value="UniProtKB-UniRule"/>
</dbReference>
<dbReference type="RefSeq" id="WP_026026589.1">
    <property type="nucleotide sequence ID" value="NZ_AJYQ02000117.1"/>
</dbReference>
<dbReference type="EMBL" id="AJYQ02000117">
    <property type="protein sequence ID" value="OEE32196.1"/>
    <property type="molecule type" value="Genomic_DNA"/>
</dbReference>
<dbReference type="Proteomes" id="UP000094741">
    <property type="component" value="Unassembled WGS sequence"/>
</dbReference>
<dbReference type="SUPFAM" id="SSF48498">
    <property type="entry name" value="Tetracyclin repressor-like, C-terminal domain"/>
    <property type="match status" value="1"/>
</dbReference>
<dbReference type="AlphaFoldDB" id="A0A1E5BCL2"/>
<evidence type="ECO:0000256" key="1">
    <source>
        <dbReference type="ARBA" id="ARBA00023015"/>
    </source>
</evidence>
<name>A0A1E5BCL2_9VIBR</name>
<organism evidence="6 7">
    <name type="scientific">Vibrio genomosp. F10 str. ZF-129</name>
    <dbReference type="NCBI Taxonomy" id="1187848"/>
    <lineage>
        <taxon>Bacteria</taxon>
        <taxon>Pseudomonadati</taxon>
        <taxon>Pseudomonadota</taxon>
        <taxon>Gammaproteobacteria</taxon>
        <taxon>Vibrionales</taxon>
        <taxon>Vibrionaceae</taxon>
        <taxon>Vibrio</taxon>
    </lineage>
</organism>
<dbReference type="Gene3D" id="1.10.357.10">
    <property type="entry name" value="Tetracycline Repressor, domain 2"/>
    <property type="match status" value="1"/>
</dbReference>
<reference evidence="6 7" key="1">
    <citation type="journal article" date="2012" name="Science">
        <title>Ecological populations of bacteria act as socially cohesive units of antibiotic production and resistance.</title>
        <authorList>
            <person name="Cordero O.X."/>
            <person name="Wildschutte H."/>
            <person name="Kirkup B."/>
            <person name="Proehl S."/>
            <person name="Ngo L."/>
            <person name="Hussain F."/>
            <person name="Le Roux F."/>
            <person name="Mincer T."/>
            <person name="Polz M.F."/>
        </authorList>
    </citation>
    <scope>NUCLEOTIDE SEQUENCE [LARGE SCALE GENOMIC DNA]</scope>
    <source>
        <strain evidence="6 7">ZF-129</strain>
    </source>
</reference>
<dbReference type="InterPro" id="IPR036271">
    <property type="entry name" value="Tet_transcr_reg_TetR-rel_C_sf"/>
</dbReference>
<dbReference type="PANTHER" id="PTHR47506:SF6">
    <property type="entry name" value="HTH-TYPE TRANSCRIPTIONAL REPRESSOR NEMR"/>
    <property type="match status" value="1"/>
</dbReference>
<dbReference type="SUPFAM" id="SSF46689">
    <property type="entry name" value="Homeodomain-like"/>
    <property type="match status" value="1"/>
</dbReference>
<sequence>MSKGRVTKEHILNTAFELASINGLESLTIGALAKQCGMSKSGLFAHFNSKDNLQVSVLEYANLIFTQRVISPARLQDTVSIEDKLIALMDNWLSWNHSFQGSCMFLDAWKDNAASPNETQVALKKTISTWINYLQIQIEKGVESGEFHQNLDPKQAAFELYGLYLSAHLFYSIRGEQASYQHFWQGVKRLFVSWRSDNIDSH</sequence>
<keyword evidence="1" id="KW-0805">Transcription regulation</keyword>
<evidence type="ECO:0000259" key="5">
    <source>
        <dbReference type="PROSITE" id="PS50977"/>
    </source>
</evidence>
<dbReference type="Pfam" id="PF00440">
    <property type="entry name" value="TetR_N"/>
    <property type="match status" value="1"/>
</dbReference>
<dbReference type="eggNOG" id="COG1309">
    <property type="taxonomic scope" value="Bacteria"/>
</dbReference>
<dbReference type="STRING" id="1187848.A1QO_11880"/>
<evidence type="ECO:0000313" key="7">
    <source>
        <dbReference type="Proteomes" id="UP000094741"/>
    </source>
</evidence>
<proteinExistence type="predicted"/>
<gene>
    <name evidence="6" type="ORF">A1QO_11880</name>
</gene>
<dbReference type="PROSITE" id="PS50977">
    <property type="entry name" value="HTH_TETR_2"/>
    <property type="match status" value="1"/>
</dbReference>
<comment type="caution">
    <text evidence="6">The sequence shown here is derived from an EMBL/GenBank/DDBJ whole genome shotgun (WGS) entry which is preliminary data.</text>
</comment>
<dbReference type="Pfam" id="PF16925">
    <property type="entry name" value="TetR_C_13"/>
    <property type="match status" value="1"/>
</dbReference>
<protein>
    <submittedName>
        <fullName evidence="6">Transcriptional regulator</fullName>
    </submittedName>
</protein>
<evidence type="ECO:0000256" key="2">
    <source>
        <dbReference type="ARBA" id="ARBA00023125"/>
    </source>
</evidence>
<evidence type="ECO:0000256" key="4">
    <source>
        <dbReference type="PROSITE-ProRule" id="PRU00335"/>
    </source>
</evidence>
<keyword evidence="3" id="KW-0804">Transcription</keyword>
<accession>A0A1E5BCL2</accession>
<dbReference type="InterPro" id="IPR001647">
    <property type="entry name" value="HTH_TetR"/>
</dbReference>
<dbReference type="Gene3D" id="1.10.10.60">
    <property type="entry name" value="Homeodomain-like"/>
    <property type="match status" value="1"/>
</dbReference>
<dbReference type="InterPro" id="IPR009057">
    <property type="entry name" value="Homeodomain-like_sf"/>
</dbReference>
<dbReference type="PRINTS" id="PR00455">
    <property type="entry name" value="HTHTETR"/>
</dbReference>
<keyword evidence="2 4" id="KW-0238">DNA-binding</keyword>
<evidence type="ECO:0000313" key="6">
    <source>
        <dbReference type="EMBL" id="OEE32196.1"/>
    </source>
</evidence>
<feature type="DNA-binding region" description="H-T-H motif" evidence="4">
    <location>
        <begin position="28"/>
        <end position="47"/>
    </location>
</feature>